<evidence type="ECO:0000259" key="1">
    <source>
        <dbReference type="PROSITE" id="PS51186"/>
    </source>
</evidence>
<dbReference type="GO" id="GO:0016747">
    <property type="term" value="F:acyltransferase activity, transferring groups other than amino-acyl groups"/>
    <property type="evidence" value="ECO:0007669"/>
    <property type="project" value="InterPro"/>
</dbReference>
<feature type="domain" description="N-acetyltransferase" evidence="1">
    <location>
        <begin position="10"/>
        <end position="158"/>
    </location>
</feature>
<gene>
    <name evidence="3" type="ORF">UFOVP181_77</name>
    <name evidence="2" type="ORF">UFOVP57_85</name>
</gene>
<dbReference type="InterPro" id="IPR000182">
    <property type="entry name" value="GNAT_dom"/>
</dbReference>
<reference evidence="3" key="1">
    <citation type="submission" date="2020-05" db="EMBL/GenBank/DDBJ databases">
        <authorList>
            <person name="Chiriac C."/>
            <person name="Salcher M."/>
            <person name="Ghai R."/>
            <person name="Kavagutti S V."/>
        </authorList>
    </citation>
    <scope>NUCLEOTIDE SEQUENCE</scope>
</reference>
<dbReference type="InterPro" id="IPR016181">
    <property type="entry name" value="Acyl_CoA_acyltransferase"/>
</dbReference>
<dbReference type="SUPFAM" id="SSF55729">
    <property type="entry name" value="Acyl-CoA N-acyltransferases (Nat)"/>
    <property type="match status" value="1"/>
</dbReference>
<dbReference type="EMBL" id="LR798231">
    <property type="protein sequence ID" value="CAB5208582.1"/>
    <property type="molecule type" value="Genomic_DNA"/>
</dbReference>
<evidence type="ECO:0000313" key="2">
    <source>
        <dbReference type="EMBL" id="CAB4125276.1"/>
    </source>
</evidence>
<dbReference type="Gene3D" id="3.40.630.30">
    <property type="match status" value="1"/>
</dbReference>
<evidence type="ECO:0000313" key="3">
    <source>
        <dbReference type="EMBL" id="CAB5208582.1"/>
    </source>
</evidence>
<dbReference type="Pfam" id="PF00583">
    <property type="entry name" value="Acetyltransf_1"/>
    <property type="match status" value="1"/>
</dbReference>
<dbReference type="EMBL" id="LR796187">
    <property type="protein sequence ID" value="CAB4125276.1"/>
    <property type="molecule type" value="Genomic_DNA"/>
</dbReference>
<protein>
    <submittedName>
        <fullName evidence="3">GNAT domain containing protein</fullName>
    </submittedName>
</protein>
<organism evidence="3">
    <name type="scientific">uncultured Caudovirales phage</name>
    <dbReference type="NCBI Taxonomy" id="2100421"/>
    <lineage>
        <taxon>Viruses</taxon>
        <taxon>Duplodnaviria</taxon>
        <taxon>Heunggongvirae</taxon>
        <taxon>Uroviricota</taxon>
        <taxon>Caudoviricetes</taxon>
        <taxon>Peduoviridae</taxon>
        <taxon>Maltschvirus</taxon>
        <taxon>Maltschvirus maltsch</taxon>
    </lineage>
</organism>
<accession>A0A6J7WD79</accession>
<dbReference type="PROSITE" id="PS51186">
    <property type="entry name" value="GNAT"/>
    <property type="match status" value="1"/>
</dbReference>
<proteinExistence type="predicted"/>
<name>A0A6J7WD79_9CAUD</name>
<sequence>MYIVRKVLPAEYHKYRTHLKALDESSRILRFGAPVNDEVIDHLCDKIELDTRHHVLFAIENANLEFVAVGHIADFKEMEMAFSVLDGFQGQGMGEALMKRVIQHCRTLGHLKGYMVCLPHNQAIKHLCQKHGIKIHTEYGETTADVELPAANVGTYLDEAGSRNLGIYDFLSKRAMLPWTLLA</sequence>